<sequence length="420" mass="43632">MLPPKSSLSRGRERVAGLRLPQLPPRDLERLAATGAPHSAPANAGLPHSRASLSLPPPLITPTKFAAPDALPGNERSPTDVRTFSASTTPLMVRGLVSPTRASAQLVLPSLSLPHANDSLPLPPPPLLPPPPHPPYARHSAMVPVSAAAAASVANNLPRQSRTTPSSPVTSAQMTQNEIKKAQNRKSAKRFREAQKQRWKNMADDLLNQKRIIDDLRAQLAAQASTMAHVSGAAAAPAVCHGAAHHTHAASRAPGGGGGGARGGDRRAVSINELVNSADASDGGCASCAAAAAAAANSSHRQCEAEAAMYAQILSNVSQKGGEAHTKMPYAADLGVLMACYVVTGADARITAVRRGSAATYSTFATDGLCSADQRMLRNALRSNGVICVRFQRGGAPVNAVINPIAQSHTFIVAEFAPFQ</sequence>
<name>A0A2V3IH92_9FLOR</name>
<evidence type="ECO:0008006" key="4">
    <source>
        <dbReference type="Google" id="ProtNLM"/>
    </source>
</evidence>
<dbReference type="CDD" id="cd14686">
    <property type="entry name" value="bZIP"/>
    <property type="match status" value="1"/>
</dbReference>
<feature type="region of interest" description="Disordered" evidence="1">
    <location>
        <begin position="1"/>
        <end position="53"/>
    </location>
</feature>
<evidence type="ECO:0000313" key="2">
    <source>
        <dbReference type="EMBL" id="PXF40510.1"/>
    </source>
</evidence>
<organism evidence="2 3">
    <name type="scientific">Gracilariopsis chorda</name>
    <dbReference type="NCBI Taxonomy" id="448386"/>
    <lineage>
        <taxon>Eukaryota</taxon>
        <taxon>Rhodophyta</taxon>
        <taxon>Florideophyceae</taxon>
        <taxon>Rhodymeniophycidae</taxon>
        <taxon>Gracilariales</taxon>
        <taxon>Gracilariaceae</taxon>
        <taxon>Gracilariopsis</taxon>
    </lineage>
</organism>
<feature type="region of interest" description="Disordered" evidence="1">
    <location>
        <begin position="246"/>
        <end position="265"/>
    </location>
</feature>
<reference evidence="2 3" key="1">
    <citation type="journal article" date="2018" name="Mol. Biol. Evol.">
        <title>Analysis of the draft genome of the red seaweed Gracilariopsis chorda provides insights into genome size evolution in Rhodophyta.</title>
        <authorList>
            <person name="Lee J."/>
            <person name="Yang E.C."/>
            <person name="Graf L."/>
            <person name="Yang J.H."/>
            <person name="Qiu H."/>
            <person name="Zel Zion U."/>
            <person name="Chan C.X."/>
            <person name="Stephens T.G."/>
            <person name="Weber A.P.M."/>
            <person name="Boo G.H."/>
            <person name="Boo S.M."/>
            <person name="Kim K.M."/>
            <person name="Shin Y."/>
            <person name="Jung M."/>
            <person name="Lee S.J."/>
            <person name="Yim H.S."/>
            <person name="Lee J.H."/>
            <person name="Bhattacharya D."/>
            <person name="Yoon H.S."/>
        </authorList>
    </citation>
    <scope>NUCLEOTIDE SEQUENCE [LARGE SCALE GENOMIC DNA]</scope>
    <source>
        <strain evidence="2 3">SKKU-2015</strain>
        <tissue evidence="2">Whole body</tissue>
    </source>
</reference>
<keyword evidence="3" id="KW-1185">Reference proteome</keyword>
<dbReference type="AlphaFoldDB" id="A0A2V3IH92"/>
<feature type="region of interest" description="Disordered" evidence="1">
    <location>
        <begin position="154"/>
        <end position="194"/>
    </location>
</feature>
<gene>
    <name evidence="2" type="ORF">BWQ96_09791</name>
</gene>
<comment type="caution">
    <text evidence="2">The sequence shown here is derived from an EMBL/GenBank/DDBJ whole genome shotgun (WGS) entry which is preliminary data.</text>
</comment>
<evidence type="ECO:0000256" key="1">
    <source>
        <dbReference type="SAM" id="MobiDB-lite"/>
    </source>
</evidence>
<dbReference type="EMBL" id="NBIV01000289">
    <property type="protein sequence ID" value="PXF40510.1"/>
    <property type="molecule type" value="Genomic_DNA"/>
</dbReference>
<protein>
    <recommendedName>
        <fullName evidence="4">BZIP domain-containing protein</fullName>
    </recommendedName>
</protein>
<feature type="compositionally biased region" description="Polar residues" evidence="1">
    <location>
        <begin position="155"/>
        <end position="177"/>
    </location>
</feature>
<proteinExistence type="predicted"/>
<dbReference type="Proteomes" id="UP000247409">
    <property type="component" value="Unassembled WGS sequence"/>
</dbReference>
<accession>A0A2V3IH92</accession>
<evidence type="ECO:0000313" key="3">
    <source>
        <dbReference type="Proteomes" id="UP000247409"/>
    </source>
</evidence>